<dbReference type="RefSeq" id="WP_016894240.1">
    <property type="nucleotide sequence ID" value="NZ_FSFL01000026.1"/>
</dbReference>
<comment type="caution">
    <text evidence="1">The sequence shown here is derived from an EMBL/GenBank/DDBJ whole genome shotgun (WGS) entry which is preliminary data.</text>
</comment>
<name>A0AB38CSP4_9MYCO</name>
<accession>A0AB38CSP4</accession>
<protein>
    <submittedName>
        <fullName evidence="1">Phage terminase</fullName>
    </submittedName>
</protein>
<sequence length="606" mass="69084">MASIGAPALIRKHDYSDIVAWYRHHVPRAAPPKYGRFEPIRIGPSWDWTEERGWNLPEHSLGWEMLGWTGYWLKDGTGQQWQWTMEQSRMLLWWWSLTPEGRVAHMTQTWQRLKGHGKDPLAAGGVALPSAFAPCIFDHWGPDDQPVGRENPNAWVQVLAVTEDQTKNTLGMVRRMLTDECMKYYGISMSAVTCQGMRQTRLIQGVTSNYLAIEGKQTDTIIRNETQNWNSSNHGHDLAGAADGNRTKIAQGRMLDICNAYRPNDGSVAQVEREGWEATLDRTDLDDDDDEEREQFAKVGHLYDSLEAPANAPLTAEAIPEVIEVVRGDSIWLDPETILTSALKKSTPPSESRRKWFNQIKSADDDWIEREKWDACKGDRFVADRERIAMFLDCSKSDDATALMGCRLSDGHVFTIGIWARPSRERPKPGDPVWLVDRDAVDHRVREAKDRWKIIAFWCDPSGARDDETGERYWDTYIEEWRLLFGTTLTVLPAVKTGPYAHPIIWDMRNPIHTQLFVAEAERFVTEVNEGKLTHDRNGLLRQHVIQAKRAPSKYGISLMKEHRESAKKIDAAVAAVGARLMYKQIIGKPSKGKYAPGRGRMLSRR</sequence>
<evidence type="ECO:0000313" key="1">
    <source>
        <dbReference type="EMBL" id="SIA11250.1"/>
    </source>
</evidence>
<organism evidence="1 2">
    <name type="scientific">Mycobacteroides abscessus subsp. abscessus</name>
    <dbReference type="NCBI Taxonomy" id="1185650"/>
    <lineage>
        <taxon>Bacteria</taxon>
        <taxon>Bacillati</taxon>
        <taxon>Actinomycetota</taxon>
        <taxon>Actinomycetes</taxon>
        <taxon>Mycobacteriales</taxon>
        <taxon>Mycobacteriaceae</taxon>
        <taxon>Mycobacteroides</taxon>
        <taxon>Mycobacteroides abscessus</taxon>
    </lineage>
</organism>
<proteinExistence type="predicted"/>
<dbReference type="AlphaFoldDB" id="A0AB38CSP4"/>
<dbReference type="EMBL" id="FSHM01000001">
    <property type="protein sequence ID" value="SIA11250.1"/>
    <property type="molecule type" value="Genomic_DNA"/>
</dbReference>
<dbReference type="Proteomes" id="UP000185210">
    <property type="component" value="Unassembled WGS sequence"/>
</dbReference>
<gene>
    <name evidence="1" type="ORF">SAMEA2070301_00276</name>
</gene>
<reference evidence="1 2" key="1">
    <citation type="submission" date="2016-11" db="EMBL/GenBank/DDBJ databases">
        <authorList>
            <consortium name="Pathogen Informatics"/>
        </authorList>
    </citation>
    <scope>NUCLEOTIDE SEQUENCE [LARGE SCALE GENOMIC DNA]</scope>
    <source>
        <strain evidence="1 2">104</strain>
    </source>
</reference>
<evidence type="ECO:0000313" key="2">
    <source>
        <dbReference type="Proteomes" id="UP000185210"/>
    </source>
</evidence>